<name>A0A1H4NXD9_9ACTN</name>
<evidence type="ECO:0000313" key="1">
    <source>
        <dbReference type="EMBL" id="SEB99705.1"/>
    </source>
</evidence>
<protein>
    <submittedName>
        <fullName evidence="1">Uncharacterized protein</fullName>
    </submittedName>
</protein>
<sequence length="172" mass="19002">MNETEKMRKRASNMALEAEAIGLEDPPKVDLVRWITPEEWASALRECLTNAGFPVGYTTDGGISSANIPGEQTPALELAMYVCMGEYAIDPRYSEELNTEQRGILYDYQTTYYVSCLKKLGIEVSKPPSREVFMATADGDGWMPQLELPRDKGPEANTACPVLPPSNVLYGS</sequence>
<reference evidence="2" key="1">
    <citation type="submission" date="2016-10" db="EMBL/GenBank/DDBJ databases">
        <authorList>
            <person name="Varghese N."/>
            <person name="Submissions S."/>
        </authorList>
    </citation>
    <scope>NUCLEOTIDE SEQUENCE [LARGE SCALE GENOMIC DNA]</scope>
    <source>
        <strain evidence="2">DSM 22017</strain>
    </source>
</reference>
<organism evidence="1 2">
    <name type="scientific">Nocardioides exalbidus</name>
    <dbReference type="NCBI Taxonomy" id="402596"/>
    <lineage>
        <taxon>Bacteria</taxon>
        <taxon>Bacillati</taxon>
        <taxon>Actinomycetota</taxon>
        <taxon>Actinomycetes</taxon>
        <taxon>Propionibacteriales</taxon>
        <taxon>Nocardioidaceae</taxon>
        <taxon>Nocardioides</taxon>
    </lineage>
</organism>
<dbReference type="EMBL" id="FNRT01000002">
    <property type="protein sequence ID" value="SEB99705.1"/>
    <property type="molecule type" value="Genomic_DNA"/>
</dbReference>
<proteinExistence type="predicted"/>
<dbReference type="AlphaFoldDB" id="A0A1H4NXD9"/>
<evidence type="ECO:0000313" key="2">
    <source>
        <dbReference type="Proteomes" id="UP000198742"/>
    </source>
</evidence>
<dbReference type="STRING" id="402596.SAMN04489844_1474"/>
<gene>
    <name evidence="1" type="ORF">SAMN04489844_1474</name>
</gene>
<keyword evidence="2" id="KW-1185">Reference proteome</keyword>
<accession>A0A1H4NXD9</accession>
<dbReference type="Proteomes" id="UP000198742">
    <property type="component" value="Unassembled WGS sequence"/>
</dbReference>